<dbReference type="Proteomes" id="UP000008148">
    <property type="component" value="Chromosome"/>
</dbReference>
<keyword evidence="2" id="KW-1185">Reference proteome</keyword>
<gene>
    <name evidence="1" type="ordered locus">CKO_03342</name>
</gene>
<sequence length="56" mass="6573">MKIRVKNTRQKSVINITDYRKMNTHYELLAKATLRSNCHQIITKKNKQNITNGNVT</sequence>
<dbReference type="EMBL" id="CP000822">
    <property type="protein sequence ID" value="ABV14425.1"/>
    <property type="molecule type" value="Genomic_DNA"/>
</dbReference>
<proteinExistence type="predicted"/>
<dbReference type="AlphaFoldDB" id="A8ALR2"/>
<dbReference type="KEGG" id="cko:CKO_03342"/>
<protein>
    <submittedName>
        <fullName evidence="1">Uncharacterized protein</fullName>
    </submittedName>
</protein>
<evidence type="ECO:0000313" key="2">
    <source>
        <dbReference type="Proteomes" id="UP000008148"/>
    </source>
</evidence>
<dbReference type="HOGENOM" id="CLU_3005870_0_0_6"/>
<organism evidence="1 2">
    <name type="scientific">Citrobacter koseri (strain ATCC BAA-895 / CDC 4225-83 / SGSC4696)</name>
    <dbReference type="NCBI Taxonomy" id="290338"/>
    <lineage>
        <taxon>Bacteria</taxon>
        <taxon>Pseudomonadati</taxon>
        <taxon>Pseudomonadota</taxon>
        <taxon>Gammaproteobacteria</taxon>
        <taxon>Enterobacterales</taxon>
        <taxon>Enterobacteriaceae</taxon>
        <taxon>Citrobacter</taxon>
    </lineage>
</organism>
<reference evidence="1 2" key="1">
    <citation type="submission" date="2007-08" db="EMBL/GenBank/DDBJ databases">
        <authorList>
            <consortium name="The Citrobacter koseri Genome Sequencing Project"/>
            <person name="McClelland M."/>
            <person name="Sanderson E.K."/>
            <person name="Porwollik S."/>
            <person name="Spieth J."/>
            <person name="Clifton W.S."/>
            <person name="Latreille P."/>
            <person name="Courtney L."/>
            <person name="Wang C."/>
            <person name="Pepin K."/>
            <person name="Bhonagiri V."/>
            <person name="Nash W."/>
            <person name="Johnson M."/>
            <person name="Thiruvilangam P."/>
            <person name="Wilson R."/>
        </authorList>
    </citation>
    <scope>NUCLEOTIDE SEQUENCE [LARGE SCALE GENOMIC DNA]</scope>
    <source>
        <strain evidence="2">ATCC BAA-895 / CDC 4225-83 / SGSC4696</strain>
    </source>
</reference>
<accession>A8ALR2</accession>
<dbReference type="STRING" id="290338.CKO_03342"/>
<name>A8ALR2_CITK8</name>
<evidence type="ECO:0000313" key="1">
    <source>
        <dbReference type="EMBL" id="ABV14425.1"/>
    </source>
</evidence>